<dbReference type="InterPro" id="IPR043472">
    <property type="entry name" value="Macro_dom-like"/>
</dbReference>
<sequence>MLNAANSSLLGGGGIDGAIHRAAGAGLLKECRTLRGCDTGDAKMTGGYNLPAKHVIHTVGPQDGHPGTLKRCYLRTLNIVKENKLKSVAFCCISTGIYGFDNEKAAKVALKTVREWLDANEDFGKKIYLRLLPHYFPPVQHDQAEESDDTKGDTLQGSMVVELSETSSDVTKTVDEYEKTQVKEIQAKDSGNASPLKKTQDNTLLEDAPVQVKSVEGSPVKDKKPEK</sequence>
<evidence type="ECO:0000259" key="2">
    <source>
        <dbReference type="PROSITE" id="PS51154"/>
    </source>
</evidence>
<keyword evidence="4" id="KW-1185">Reference proteome</keyword>
<evidence type="ECO:0000313" key="3">
    <source>
        <dbReference type="EMBL" id="KAF9336597.1"/>
    </source>
</evidence>
<proteinExistence type="predicted"/>
<name>A0A9P5VQA0_9FUNG</name>
<dbReference type="CDD" id="cd02908">
    <property type="entry name" value="Macro_OAADPr_deacetylase"/>
    <property type="match status" value="1"/>
</dbReference>
<dbReference type="Gene3D" id="3.40.220.10">
    <property type="entry name" value="Leucine Aminopeptidase, subunit E, domain 1"/>
    <property type="match status" value="1"/>
</dbReference>
<accession>A0A9P5VQA0</accession>
<comment type="caution">
    <text evidence="3">The sequence shown here is derived from an EMBL/GenBank/DDBJ whole genome shotgun (WGS) entry which is preliminary data.</text>
</comment>
<dbReference type="InterPro" id="IPR002589">
    <property type="entry name" value="Macro_dom"/>
</dbReference>
<dbReference type="Proteomes" id="UP000696485">
    <property type="component" value="Unassembled WGS sequence"/>
</dbReference>
<protein>
    <submittedName>
        <fullName evidence="3">O-acetyl-ADP-ribose deacetylase macrod1</fullName>
    </submittedName>
</protein>
<dbReference type="EMBL" id="JAAAUY010000053">
    <property type="protein sequence ID" value="KAF9336597.1"/>
    <property type="molecule type" value="Genomic_DNA"/>
</dbReference>
<dbReference type="SUPFAM" id="SSF52949">
    <property type="entry name" value="Macro domain-like"/>
    <property type="match status" value="1"/>
</dbReference>
<dbReference type="PANTHER" id="PTHR11106:SF27">
    <property type="entry name" value="MACRO DOMAIN-CONTAINING PROTEIN"/>
    <property type="match status" value="1"/>
</dbReference>
<feature type="region of interest" description="Disordered" evidence="1">
    <location>
        <begin position="183"/>
        <end position="227"/>
    </location>
</feature>
<dbReference type="PANTHER" id="PTHR11106">
    <property type="entry name" value="GANGLIOSIDE INDUCED DIFFERENTIATION ASSOCIATED PROTEIN 2-RELATED"/>
    <property type="match status" value="1"/>
</dbReference>
<evidence type="ECO:0000256" key="1">
    <source>
        <dbReference type="SAM" id="MobiDB-lite"/>
    </source>
</evidence>
<dbReference type="Pfam" id="PF01661">
    <property type="entry name" value="Macro"/>
    <property type="match status" value="1"/>
</dbReference>
<gene>
    <name evidence="3" type="primary">MACROD1</name>
    <name evidence="3" type="ORF">BG006_008058</name>
</gene>
<dbReference type="SMART" id="SM00506">
    <property type="entry name" value="A1pp"/>
    <property type="match status" value="1"/>
</dbReference>
<dbReference type="AlphaFoldDB" id="A0A9P5VQA0"/>
<organism evidence="3 4">
    <name type="scientific">Podila minutissima</name>
    <dbReference type="NCBI Taxonomy" id="64525"/>
    <lineage>
        <taxon>Eukaryota</taxon>
        <taxon>Fungi</taxon>
        <taxon>Fungi incertae sedis</taxon>
        <taxon>Mucoromycota</taxon>
        <taxon>Mortierellomycotina</taxon>
        <taxon>Mortierellomycetes</taxon>
        <taxon>Mortierellales</taxon>
        <taxon>Mortierellaceae</taxon>
        <taxon>Podila</taxon>
    </lineage>
</organism>
<dbReference type="PROSITE" id="PS51154">
    <property type="entry name" value="MACRO"/>
    <property type="match status" value="1"/>
</dbReference>
<evidence type="ECO:0000313" key="4">
    <source>
        <dbReference type="Proteomes" id="UP000696485"/>
    </source>
</evidence>
<reference evidence="3" key="1">
    <citation type="journal article" date="2020" name="Fungal Divers.">
        <title>Resolving the Mortierellaceae phylogeny through synthesis of multi-gene phylogenetics and phylogenomics.</title>
        <authorList>
            <person name="Vandepol N."/>
            <person name="Liber J."/>
            <person name="Desiro A."/>
            <person name="Na H."/>
            <person name="Kennedy M."/>
            <person name="Barry K."/>
            <person name="Grigoriev I.V."/>
            <person name="Miller A.N."/>
            <person name="O'Donnell K."/>
            <person name="Stajich J.E."/>
            <person name="Bonito G."/>
        </authorList>
    </citation>
    <scope>NUCLEOTIDE SEQUENCE</scope>
    <source>
        <strain evidence="3">NVP1</strain>
    </source>
</reference>
<feature type="domain" description="Macro" evidence="2">
    <location>
        <begin position="1"/>
        <end position="136"/>
    </location>
</feature>